<dbReference type="Proteomes" id="UP000001357">
    <property type="component" value="Unassembled WGS sequence"/>
</dbReference>
<organism evidence="1 2">
    <name type="scientific">Monosiga brevicollis</name>
    <name type="common">Choanoflagellate</name>
    <dbReference type="NCBI Taxonomy" id="81824"/>
    <lineage>
        <taxon>Eukaryota</taxon>
        <taxon>Choanoflagellata</taxon>
        <taxon>Craspedida</taxon>
        <taxon>Salpingoecidae</taxon>
        <taxon>Monosiga</taxon>
    </lineage>
</organism>
<dbReference type="GO" id="GO:0016740">
    <property type="term" value="F:transferase activity"/>
    <property type="evidence" value="ECO:0007669"/>
    <property type="project" value="InterPro"/>
</dbReference>
<protein>
    <submittedName>
        <fullName evidence="1">Uncharacterized protein</fullName>
    </submittedName>
</protein>
<sequence length="373" mass="39577">MLAVTAPCNQVEPLLPLGATVACINGPCNVTVALNRMAVQAGALTGLEAELAALQIRTQRVQSAQTALHMTEDTHDDPEATAANLCFLESVRASLDRWLPGSPKLAVTWITTVPGSFAEFSPAFLLACLSRPVTFHSMLQHLPSGARVLEVGSQPMLHKLVQRVRPDLALPVCIDLVQRPGLHWCTRLLYAGVLPSVRTHVQSVALSTTAQNRQLRLGNDTDLLAAPNVSVDSVEQPAFLSALLQLWRCQCIASLTHAAAPSLSTPRLQLQLSVTVYLAPYAERHTTQRLILAPGAKLAAGGLVLLPASGAVVGYTTVDVSSVAATALAPRISAELAEVSLADASALRLQSTFLIQHGLPGQLSTFALHPTHN</sequence>
<dbReference type="RefSeq" id="XP_001747197.1">
    <property type="nucleotide sequence ID" value="XM_001747145.1"/>
</dbReference>
<dbReference type="GeneID" id="5892511"/>
<dbReference type="InterPro" id="IPR001227">
    <property type="entry name" value="Ac_transferase_dom_sf"/>
</dbReference>
<accession>A9V339</accession>
<gene>
    <name evidence="1" type="ORF">MONBRDRAFT_9427</name>
</gene>
<evidence type="ECO:0000313" key="2">
    <source>
        <dbReference type="Proteomes" id="UP000001357"/>
    </source>
</evidence>
<name>A9V339_MONBE</name>
<dbReference type="KEGG" id="mbr:MONBRDRAFT_9427"/>
<dbReference type="AlphaFoldDB" id="A9V339"/>
<dbReference type="InParanoid" id="A9V339"/>
<evidence type="ECO:0000313" key="1">
    <source>
        <dbReference type="EMBL" id="EDQ88121.1"/>
    </source>
</evidence>
<proteinExistence type="predicted"/>
<keyword evidence="2" id="KW-1185">Reference proteome</keyword>
<reference evidence="1 2" key="1">
    <citation type="journal article" date="2008" name="Nature">
        <title>The genome of the choanoflagellate Monosiga brevicollis and the origin of metazoans.</title>
        <authorList>
            <consortium name="JGI Sequencing"/>
            <person name="King N."/>
            <person name="Westbrook M.J."/>
            <person name="Young S.L."/>
            <person name="Kuo A."/>
            <person name="Abedin M."/>
            <person name="Chapman J."/>
            <person name="Fairclough S."/>
            <person name="Hellsten U."/>
            <person name="Isogai Y."/>
            <person name="Letunic I."/>
            <person name="Marr M."/>
            <person name="Pincus D."/>
            <person name="Putnam N."/>
            <person name="Rokas A."/>
            <person name="Wright K.J."/>
            <person name="Zuzow R."/>
            <person name="Dirks W."/>
            <person name="Good M."/>
            <person name="Goodstein D."/>
            <person name="Lemons D."/>
            <person name="Li W."/>
            <person name="Lyons J.B."/>
            <person name="Morris A."/>
            <person name="Nichols S."/>
            <person name="Richter D.J."/>
            <person name="Salamov A."/>
            <person name="Bork P."/>
            <person name="Lim W.A."/>
            <person name="Manning G."/>
            <person name="Miller W.T."/>
            <person name="McGinnis W."/>
            <person name="Shapiro H."/>
            <person name="Tjian R."/>
            <person name="Grigoriev I.V."/>
            <person name="Rokhsar D."/>
        </authorList>
    </citation>
    <scope>NUCLEOTIDE SEQUENCE [LARGE SCALE GENOMIC DNA]</scope>
    <source>
        <strain evidence="2">MX1 / ATCC 50154</strain>
    </source>
</reference>
<dbReference type="EMBL" id="CH991556">
    <property type="protein sequence ID" value="EDQ88121.1"/>
    <property type="molecule type" value="Genomic_DNA"/>
</dbReference>
<dbReference type="Gene3D" id="3.40.366.10">
    <property type="entry name" value="Malonyl-Coenzyme A Acyl Carrier Protein, domain 2"/>
    <property type="match status" value="1"/>
</dbReference>